<evidence type="ECO:0000313" key="3">
    <source>
        <dbReference type="Proteomes" id="UP000215563"/>
    </source>
</evidence>
<dbReference type="Proteomes" id="UP000215563">
    <property type="component" value="Unassembled WGS sequence"/>
</dbReference>
<dbReference type="PANTHER" id="PTHR34047:SF8">
    <property type="entry name" value="PROTEIN YKFC"/>
    <property type="match status" value="1"/>
</dbReference>
<dbReference type="PANTHER" id="PTHR34047">
    <property type="entry name" value="NUCLEAR INTRON MATURASE 1, MITOCHONDRIAL-RELATED"/>
    <property type="match status" value="1"/>
</dbReference>
<comment type="caution">
    <text evidence="2">The sequence shown here is derived from an EMBL/GenBank/DDBJ whole genome shotgun (WGS) entry which is preliminary data.</text>
</comment>
<evidence type="ECO:0000259" key="1">
    <source>
        <dbReference type="PROSITE" id="PS50878"/>
    </source>
</evidence>
<dbReference type="SUPFAM" id="SSF56672">
    <property type="entry name" value="DNA/RNA polymerases"/>
    <property type="match status" value="1"/>
</dbReference>
<sequence>MPLLSEPRLRRALRQCGRRASTPGADGMTWGRLRSEAHVMLPQLALELAEGTWRPEPVREVQLPTYTGKQMHTFIPTVRDRLVHRALRIALEPVLEASAFRDWVSGFRPRRNRITALRQAAVHHQAGFRWIADLDVASVSEGATIDEVIDWHAEHIHDGTFLARLRTALAAMPSPIAAGSGLAPLLINLRLSQVDTQLPQLRVVRFADNYAAFAPTCEEAHGAFDTISDALLRLRLRPNERKSRIRNDANVEDLFLIGG</sequence>
<name>A0A229RBU4_AMYAL</name>
<protein>
    <submittedName>
        <fullName evidence="2">Retron-type reverse transcriptase</fullName>
    </submittedName>
</protein>
<dbReference type="GO" id="GO:0003964">
    <property type="term" value="F:RNA-directed DNA polymerase activity"/>
    <property type="evidence" value="ECO:0007669"/>
    <property type="project" value="UniProtKB-KW"/>
</dbReference>
<evidence type="ECO:0000313" key="2">
    <source>
        <dbReference type="EMBL" id="OXM44122.1"/>
    </source>
</evidence>
<accession>A0A229RBU4</accession>
<dbReference type="InterPro" id="IPR043502">
    <property type="entry name" value="DNA/RNA_pol_sf"/>
</dbReference>
<keyword evidence="2" id="KW-0808">Transferase</keyword>
<keyword evidence="3" id="KW-1185">Reference proteome</keyword>
<keyword evidence="2" id="KW-0548">Nucleotidyltransferase</keyword>
<dbReference type="InterPro" id="IPR000477">
    <property type="entry name" value="RT_dom"/>
</dbReference>
<gene>
    <name evidence="2" type="ORF">CFP75_35590</name>
</gene>
<organism evidence="2 3">
    <name type="scientific">Amycolatopsis alba DSM 44262</name>
    <dbReference type="NCBI Taxonomy" id="1125972"/>
    <lineage>
        <taxon>Bacteria</taxon>
        <taxon>Bacillati</taxon>
        <taxon>Actinomycetota</taxon>
        <taxon>Actinomycetes</taxon>
        <taxon>Pseudonocardiales</taxon>
        <taxon>Pseudonocardiaceae</taxon>
        <taxon>Amycolatopsis</taxon>
    </lineage>
</organism>
<reference evidence="2 3" key="1">
    <citation type="submission" date="2017-07" db="EMBL/GenBank/DDBJ databases">
        <title>Amycolatopsis alba DSM 44262 Genome sequencing and assembly.</title>
        <authorList>
            <person name="Kaur N."/>
            <person name="Mayilraj S."/>
        </authorList>
    </citation>
    <scope>NUCLEOTIDE SEQUENCE [LARGE SCALE GENOMIC DNA]</scope>
    <source>
        <strain evidence="2 3">DSM 44262</strain>
    </source>
</reference>
<dbReference type="InterPro" id="IPR051083">
    <property type="entry name" value="GrpII_Intron_Splice-Mob/Def"/>
</dbReference>
<dbReference type="PROSITE" id="PS50878">
    <property type="entry name" value="RT_POL"/>
    <property type="match status" value="1"/>
</dbReference>
<proteinExistence type="predicted"/>
<dbReference type="OrthoDB" id="3479340at2"/>
<dbReference type="AlphaFoldDB" id="A0A229RBU4"/>
<dbReference type="RefSeq" id="WP_026467992.1">
    <property type="nucleotide sequence ID" value="NZ_KB913032.1"/>
</dbReference>
<dbReference type="EMBL" id="NMQU01000127">
    <property type="protein sequence ID" value="OXM44122.1"/>
    <property type="molecule type" value="Genomic_DNA"/>
</dbReference>
<keyword evidence="2" id="KW-0695">RNA-directed DNA polymerase</keyword>
<dbReference type="Pfam" id="PF00078">
    <property type="entry name" value="RVT_1"/>
    <property type="match status" value="1"/>
</dbReference>
<feature type="domain" description="Reverse transcriptase" evidence="1">
    <location>
        <begin position="1"/>
        <end position="259"/>
    </location>
</feature>